<evidence type="ECO:0000313" key="3">
    <source>
        <dbReference type="Proteomes" id="UP000479190"/>
    </source>
</evidence>
<evidence type="ECO:0000256" key="1">
    <source>
        <dbReference type="SAM" id="MobiDB-lite"/>
    </source>
</evidence>
<gene>
    <name evidence="2" type="ORF">TBRA_LOCUS1538</name>
</gene>
<evidence type="ECO:0000313" key="2">
    <source>
        <dbReference type="EMBL" id="CAB0029502.1"/>
    </source>
</evidence>
<dbReference type="AlphaFoldDB" id="A0A6H5I3Z8"/>
<keyword evidence="3" id="KW-1185">Reference proteome</keyword>
<feature type="region of interest" description="Disordered" evidence="1">
    <location>
        <begin position="332"/>
        <end position="352"/>
    </location>
</feature>
<feature type="compositionally biased region" description="Low complexity" evidence="1">
    <location>
        <begin position="271"/>
        <end position="280"/>
    </location>
</feature>
<protein>
    <submittedName>
        <fullName evidence="2">Uncharacterized protein</fullName>
    </submittedName>
</protein>
<feature type="non-terminal residue" evidence="2">
    <location>
        <position position="352"/>
    </location>
</feature>
<sequence length="352" mass="40045">MRHGVATSTKRHKSARPAQESQRRLSSHIWLHQQRIQPREPLTHTAIYSQCAKVGHKKRLRHLTAARERYTQREGIASRFACVEFTGLPFVHTANGQMESQNISTAYARKSEVTRSRRKNIKLMEHSQRRGSSVIQVHNEISNRTVVSRGAVWWSGRHAAMARQWRCWFLHDRHSRSLHAQGLSSAQYNIYRRAASAVAHSNKRRPSASSRETQRFERIKNCYDTTTKIPSASVKSDFVYANSKAGERIPELTPGRQPPPSARPTRDRRPSSSSTAAAQHQHQEVNCRRSFSLFLLANSEAKTEKLPQQDVSKDCSTVIQTWHCSPKIHRLPGPSSSSCFQEQPEHACTSSS</sequence>
<reference evidence="2 3" key="1">
    <citation type="submission" date="2020-02" db="EMBL/GenBank/DDBJ databases">
        <authorList>
            <person name="Ferguson B K."/>
        </authorList>
    </citation>
    <scope>NUCLEOTIDE SEQUENCE [LARGE SCALE GENOMIC DNA]</scope>
</reference>
<feature type="region of interest" description="Disordered" evidence="1">
    <location>
        <begin position="1"/>
        <end position="25"/>
    </location>
</feature>
<dbReference type="EMBL" id="CADCXV010000328">
    <property type="protein sequence ID" value="CAB0029502.1"/>
    <property type="molecule type" value="Genomic_DNA"/>
</dbReference>
<dbReference type="Proteomes" id="UP000479190">
    <property type="component" value="Unassembled WGS sequence"/>
</dbReference>
<proteinExistence type="predicted"/>
<accession>A0A6H5I3Z8</accession>
<organism evidence="2 3">
    <name type="scientific">Trichogramma brassicae</name>
    <dbReference type="NCBI Taxonomy" id="86971"/>
    <lineage>
        <taxon>Eukaryota</taxon>
        <taxon>Metazoa</taxon>
        <taxon>Ecdysozoa</taxon>
        <taxon>Arthropoda</taxon>
        <taxon>Hexapoda</taxon>
        <taxon>Insecta</taxon>
        <taxon>Pterygota</taxon>
        <taxon>Neoptera</taxon>
        <taxon>Endopterygota</taxon>
        <taxon>Hymenoptera</taxon>
        <taxon>Apocrita</taxon>
        <taxon>Proctotrupomorpha</taxon>
        <taxon>Chalcidoidea</taxon>
        <taxon>Trichogrammatidae</taxon>
        <taxon>Trichogramma</taxon>
    </lineage>
</organism>
<name>A0A6H5I3Z8_9HYME</name>
<feature type="region of interest" description="Disordered" evidence="1">
    <location>
        <begin position="245"/>
        <end position="284"/>
    </location>
</feature>
<feature type="compositionally biased region" description="Basic residues" evidence="1">
    <location>
        <begin position="1"/>
        <end position="15"/>
    </location>
</feature>